<feature type="signal peptide" evidence="1">
    <location>
        <begin position="1"/>
        <end position="18"/>
    </location>
</feature>
<organism evidence="2 3">
    <name type="scientific">Acanthoscelides obtectus</name>
    <name type="common">Bean weevil</name>
    <name type="synonym">Bruchus obtectus</name>
    <dbReference type="NCBI Taxonomy" id="200917"/>
    <lineage>
        <taxon>Eukaryota</taxon>
        <taxon>Metazoa</taxon>
        <taxon>Ecdysozoa</taxon>
        <taxon>Arthropoda</taxon>
        <taxon>Hexapoda</taxon>
        <taxon>Insecta</taxon>
        <taxon>Pterygota</taxon>
        <taxon>Neoptera</taxon>
        <taxon>Endopterygota</taxon>
        <taxon>Coleoptera</taxon>
        <taxon>Polyphaga</taxon>
        <taxon>Cucujiformia</taxon>
        <taxon>Chrysomeloidea</taxon>
        <taxon>Chrysomelidae</taxon>
        <taxon>Bruchinae</taxon>
        <taxon>Bruchini</taxon>
        <taxon>Acanthoscelides</taxon>
    </lineage>
</organism>
<dbReference type="EMBL" id="CAKOFQ010008551">
    <property type="protein sequence ID" value="CAH2014747.1"/>
    <property type="molecule type" value="Genomic_DNA"/>
</dbReference>
<sequence>MNTLSFITFLAAVACACASSHILQGPSSRSTVIGPDGSLISSYTPGAQVIADHAPAATLLAAAPLAYSAHPLAYSAHHLAYAAHHLPYAAPLAYAAAAPVYGRSSHTVVAGPSGTISHADADNRYIF</sequence>
<keyword evidence="1" id="KW-0732">Signal</keyword>
<feature type="chain" id="PRO_5040325081" description="Cuticle protein" evidence="1">
    <location>
        <begin position="19"/>
        <end position="127"/>
    </location>
</feature>
<dbReference type="OrthoDB" id="6736754at2759"/>
<reference evidence="2" key="1">
    <citation type="submission" date="2022-03" db="EMBL/GenBank/DDBJ databases">
        <authorList>
            <person name="Sayadi A."/>
        </authorList>
    </citation>
    <scope>NUCLEOTIDE SEQUENCE</scope>
</reference>
<protein>
    <recommendedName>
        <fullName evidence="4">Cuticle protein</fullName>
    </recommendedName>
</protein>
<comment type="caution">
    <text evidence="2">The sequence shown here is derived from an EMBL/GenBank/DDBJ whole genome shotgun (WGS) entry which is preliminary data.</text>
</comment>
<name>A0A9P0QAH2_ACAOB</name>
<keyword evidence="3" id="KW-1185">Reference proteome</keyword>
<evidence type="ECO:0000256" key="1">
    <source>
        <dbReference type="SAM" id="SignalP"/>
    </source>
</evidence>
<dbReference type="Proteomes" id="UP001152888">
    <property type="component" value="Unassembled WGS sequence"/>
</dbReference>
<accession>A0A9P0QAH2</accession>
<proteinExistence type="predicted"/>
<dbReference type="AlphaFoldDB" id="A0A9P0QAH2"/>
<gene>
    <name evidence="2" type="ORF">ACAOBT_LOCUS34334</name>
</gene>
<evidence type="ECO:0000313" key="3">
    <source>
        <dbReference type="Proteomes" id="UP001152888"/>
    </source>
</evidence>
<evidence type="ECO:0000313" key="2">
    <source>
        <dbReference type="EMBL" id="CAH2014747.1"/>
    </source>
</evidence>
<evidence type="ECO:0008006" key="4">
    <source>
        <dbReference type="Google" id="ProtNLM"/>
    </source>
</evidence>